<evidence type="ECO:0000313" key="6">
    <source>
        <dbReference type="Proteomes" id="UP000318681"/>
    </source>
</evidence>
<evidence type="ECO:0000256" key="3">
    <source>
        <dbReference type="ARBA" id="ARBA00022801"/>
    </source>
</evidence>
<dbReference type="GO" id="GO:0009253">
    <property type="term" value="P:peptidoglycan catabolic process"/>
    <property type="evidence" value="ECO:0007669"/>
    <property type="project" value="InterPro"/>
</dbReference>
<dbReference type="Gene3D" id="3.40.630.40">
    <property type="entry name" value="Zn-dependent exopeptidases"/>
    <property type="match status" value="1"/>
</dbReference>
<protein>
    <recommendedName>
        <fullName evidence="2">N-acetylmuramoyl-L-alanine amidase</fullName>
        <ecNumber evidence="2">3.5.1.28</ecNumber>
    </recommendedName>
</protein>
<dbReference type="SUPFAM" id="SSF53187">
    <property type="entry name" value="Zn-dependent exopeptidases"/>
    <property type="match status" value="1"/>
</dbReference>
<organism evidence="5 6">
    <name type="scientific">Alterirhizorhabdus solaris</name>
    <dbReference type="NCBI Taxonomy" id="2529389"/>
    <lineage>
        <taxon>Bacteria</taxon>
        <taxon>Pseudomonadati</taxon>
        <taxon>Pseudomonadota</taxon>
        <taxon>Alphaproteobacteria</taxon>
        <taxon>Sphingomonadales</taxon>
        <taxon>Rhizorhabdaceae</taxon>
        <taxon>Alterirhizorhabdus</taxon>
    </lineage>
</organism>
<dbReference type="Proteomes" id="UP000318681">
    <property type="component" value="Unassembled WGS sequence"/>
</dbReference>
<feature type="non-terminal residue" evidence="5">
    <location>
        <position position="1"/>
    </location>
</feature>
<proteinExistence type="predicted"/>
<keyword evidence="3" id="KW-0378">Hydrolase</keyword>
<evidence type="ECO:0000313" key="5">
    <source>
        <dbReference type="EMBL" id="TVV72697.1"/>
    </source>
</evidence>
<gene>
    <name evidence="5" type="ORF">FOY91_13955</name>
</gene>
<dbReference type="EMBL" id="VNIM01000059">
    <property type="protein sequence ID" value="TVV72697.1"/>
    <property type="molecule type" value="Genomic_DNA"/>
</dbReference>
<dbReference type="PANTHER" id="PTHR30404:SF0">
    <property type="entry name" value="N-ACETYLMURAMOYL-L-ALANINE AMIDASE AMIC"/>
    <property type="match status" value="1"/>
</dbReference>
<reference evidence="5 6" key="1">
    <citation type="submission" date="2019-07" db="EMBL/GenBank/DDBJ databases">
        <title>Sphingomonas solaris sp. nov., isolated from a solar panel from Boston, Massachusetts.</title>
        <authorList>
            <person name="Tanner K."/>
            <person name="Pascual J."/>
            <person name="Mancuso C."/>
            <person name="Pereto J."/>
            <person name="Khalil A."/>
            <person name="Vilanova C."/>
        </authorList>
    </citation>
    <scope>NUCLEOTIDE SEQUENCE [LARGE SCALE GENOMIC DNA]</scope>
    <source>
        <strain evidence="5 6">R4DWN</strain>
    </source>
</reference>
<keyword evidence="6" id="KW-1185">Reference proteome</keyword>
<evidence type="ECO:0000256" key="1">
    <source>
        <dbReference type="ARBA" id="ARBA00001561"/>
    </source>
</evidence>
<dbReference type="InterPro" id="IPR002508">
    <property type="entry name" value="MurNAc-LAA_cat"/>
</dbReference>
<dbReference type="CDD" id="cd02696">
    <property type="entry name" value="MurNAc-LAA"/>
    <property type="match status" value="1"/>
</dbReference>
<name>A0A558R018_9SPHN</name>
<dbReference type="SMART" id="SM00646">
    <property type="entry name" value="Ami_3"/>
    <property type="match status" value="1"/>
</dbReference>
<dbReference type="EC" id="3.5.1.28" evidence="2"/>
<dbReference type="GO" id="GO:0008745">
    <property type="term" value="F:N-acetylmuramoyl-L-alanine amidase activity"/>
    <property type="evidence" value="ECO:0007669"/>
    <property type="project" value="UniProtKB-EC"/>
</dbReference>
<comment type="catalytic activity">
    <reaction evidence="1">
        <text>Hydrolyzes the link between N-acetylmuramoyl residues and L-amino acid residues in certain cell-wall glycopeptides.</text>
        <dbReference type="EC" id="3.5.1.28"/>
    </reaction>
</comment>
<dbReference type="PANTHER" id="PTHR30404">
    <property type="entry name" value="N-ACETYLMURAMOYL-L-ALANINE AMIDASE"/>
    <property type="match status" value="1"/>
</dbReference>
<accession>A0A558R018</accession>
<comment type="caution">
    <text evidence="5">The sequence shown here is derived from an EMBL/GenBank/DDBJ whole genome shotgun (WGS) entry which is preliminary data.</text>
</comment>
<evidence type="ECO:0000259" key="4">
    <source>
        <dbReference type="SMART" id="SM00646"/>
    </source>
</evidence>
<evidence type="ECO:0000256" key="2">
    <source>
        <dbReference type="ARBA" id="ARBA00011901"/>
    </source>
</evidence>
<feature type="domain" description="MurNAc-LAA" evidence="4">
    <location>
        <begin position="78"/>
        <end position="232"/>
    </location>
</feature>
<dbReference type="GO" id="GO:0030288">
    <property type="term" value="C:outer membrane-bounded periplasmic space"/>
    <property type="evidence" value="ECO:0007669"/>
    <property type="project" value="TreeGrafter"/>
</dbReference>
<dbReference type="OrthoDB" id="9806267at2"/>
<sequence length="242" mass="26440">VAAPRVIRARGSNRPLVVIDAGHGGHDPGAPGVDGRHREKEVTLKIARAIRDELKSSGRVRVALTRDDDRFLILGERREIARRLKADLFISIHADSAPNPAARGATIYTLSEVASDRVAAQLAARENRADILNGVDLGGESSEVSSILLDLAQRETMNVSASFAALLQREMSPNVPFRTEFHRFAGLVVLKAPDVPSVLLETGYMSNAEDEALLLSPDYQRNIAIGVRRAVETHFARRLARQ</sequence>
<dbReference type="InterPro" id="IPR050695">
    <property type="entry name" value="N-acetylmuramoyl_amidase_3"/>
</dbReference>
<dbReference type="AlphaFoldDB" id="A0A558R018"/>
<dbReference type="Pfam" id="PF01520">
    <property type="entry name" value="Amidase_3"/>
    <property type="match status" value="1"/>
</dbReference>
<dbReference type="RefSeq" id="WP_145153113.1">
    <property type="nucleotide sequence ID" value="NZ_VNIM01000059.1"/>
</dbReference>